<evidence type="ECO:0000256" key="3">
    <source>
        <dbReference type="ARBA" id="ARBA00022777"/>
    </source>
</evidence>
<sequence>HPIGRGATSTVYLATDNDSGELLAVKSTDLSSCLVFLRKEKSFLSKLSSSYIVKYLDYFVTTNGQNNCSRTHNLCMEYMSGGTLSDEIRRRGGRLDESLIKLYTYQILQGLDYLHGKGLAHCDIKSQNILVGEEGVKIADLGCAKLVRRVDWIEDEDLYEWDAASKISGTPAFMAPEVARGEQQGVEADVWALGCTIIEMATGGGPWPELNDPASALYHIGYRNCLPELPSWLSEEGKDFLSMCLKRDSKERWTAKELVGHRFVQVLESHLGQYEAQKTSPSGVLDRDLWDLLELSESNSSSSNEEVQLDVSFLSSAAKERIKVLIGSGDTFSCLPCTPDWGWSSDDNDDWFTVRSNDFEEDPVLDSTTSTSFDSIFHEQGEIVYPSLFDEMSFDYYYSVESIISSLIDLMEWTRGDMIGRGSTAAVYVAAGVSSGDIFAVKSTELSFSKLLQKEQSFLSNLNSPHLVKYMGFDITNENDCLFYNLFMEYLPRGTLRDEIRRQGGKLDETKIRRYTWEILHGLEYLHSNGLVHCDIKSSNILMGSKNVKISDLGCATTVGKVTGDGDSGLGKFSGTPVFMAPEVVRGEQQGFEADIWALGCTVIEMATGENPWPEVDDPLSALYRIGFSDDLPVFPSWFSEKAKHFLEICFKKDPKQRMAAAELLKHPFFEEMKSETEQVKELVASSSSSSSSSPKSVFDHNVWDSFDEENHEISSLSSASERIERLVGGDSVFTISNWSSDQDWITVRSNVVEESDEFCDINDTLEMSFMGVQLEELPSSMFDYVNTISSSSVKVGRKRGFLVAFENVEIDIVPAKVSKRKNEKISPVRYQ</sequence>
<evidence type="ECO:0000256" key="2">
    <source>
        <dbReference type="ARBA" id="ARBA00022741"/>
    </source>
</evidence>
<keyword evidence="3" id="KW-0418">Kinase</keyword>
<feature type="binding site" evidence="5">
    <location>
        <position position="442"/>
    </location>
    <ligand>
        <name>ATP</name>
        <dbReference type="ChEBI" id="CHEBI:30616"/>
    </ligand>
</feature>
<name>A0A7J6E3S1_CANSA</name>
<keyword evidence="1" id="KW-0808">Transferase</keyword>
<dbReference type="InterPro" id="IPR017441">
    <property type="entry name" value="Protein_kinase_ATP_BS"/>
</dbReference>
<dbReference type="EMBL" id="JAATIQ010000513">
    <property type="protein sequence ID" value="KAF4353004.1"/>
    <property type="molecule type" value="Genomic_DNA"/>
</dbReference>
<dbReference type="GO" id="GO:0005524">
    <property type="term" value="F:ATP binding"/>
    <property type="evidence" value="ECO:0007669"/>
    <property type="project" value="UniProtKB-UniRule"/>
</dbReference>
<dbReference type="SMART" id="SM00220">
    <property type="entry name" value="S_TKc"/>
    <property type="match status" value="2"/>
</dbReference>
<organism evidence="7 8">
    <name type="scientific">Cannabis sativa</name>
    <name type="common">Hemp</name>
    <name type="synonym">Marijuana</name>
    <dbReference type="NCBI Taxonomy" id="3483"/>
    <lineage>
        <taxon>Eukaryota</taxon>
        <taxon>Viridiplantae</taxon>
        <taxon>Streptophyta</taxon>
        <taxon>Embryophyta</taxon>
        <taxon>Tracheophyta</taxon>
        <taxon>Spermatophyta</taxon>
        <taxon>Magnoliopsida</taxon>
        <taxon>eudicotyledons</taxon>
        <taxon>Gunneridae</taxon>
        <taxon>Pentapetalae</taxon>
        <taxon>rosids</taxon>
        <taxon>fabids</taxon>
        <taxon>Rosales</taxon>
        <taxon>Cannabaceae</taxon>
        <taxon>Cannabis</taxon>
    </lineage>
</organism>
<dbReference type="Pfam" id="PF00069">
    <property type="entry name" value="Pkinase"/>
    <property type="match status" value="2"/>
</dbReference>
<keyword evidence="4 5" id="KW-0067">ATP-binding</keyword>
<dbReference type="InterPro" id="IPR008271">
    <property type="entry name" value="Ser/Thr_kinase_AS"/>
</dbReference>
<feature type="domain" description="Protein kinase" evidence="6">
    <location>
        <begin position="1"/>
        <end position="264"/>
    </location>
</feature>
<keyword evidence="2 5" id="KW-0547">Nucleotide-binding</keyword>
<evidence type="ECO:0000259" key="6">
    <source>
        <dbReference type="PROSITE" id="PS50011"/>
    </source>
</evidence>
<dbReference type="GO" id="GO:0007165">
    <property type="term" value="P:signal transduction"/>
    <property type="evidence" value="ECO:0007669"/>
    <property type="project" value="TreeGrafter"/>
</dbReference>
<evidence type="ECO:0000313" key="7">
    <source>
        <dbReference type="EMBL" id="KAF4353004.1"/>
    </source>
</evidence>
<comment type="caution">
    <text evidence="7">The sequence shown here is derived from an EMBL/GenBank/DDBJ whole genome shotgun (WGS) entry which is preliminary data.</text>
</comment>
<feature type="non-terminal residue" evidence="7">
    <location>
        <position position="1"/>
    </location>
</feature>
<evidence type="ECO:0000256" key="4">
    <source>
        <dbReference type="ARBA" id="ARBA00022840"/>
    </source>
</evidence>
<dbReference type="Proteomes" id="UP000583929">
    <property type="component" value="Unassembled WGS sequence"/>
</dbReference>
<proteinExistence type="predicted"/>
<dbReference type="Gene3D" id="1.10.510.10">
    <property type="entry name" value="Transferase(Phosphotransferase) domain 1"/>
    <property type="match status" value="2"/>
</dbReference>
<evidence type="ECO:0000256" key="1">
    <source>
        <dbReference type="ARBA" id="ARBA00022679"/>
    </source>
</evidence>
<dbReference type="InterPro" id="IPR000719">
    <property type="entry name" value="Prot_kinase_dom"/>
</dbReference>
<dbReference type="PANTHER" id="PTHR48011">
    <property type="entry name" value="CCR4-NOT TRANSCRIPTIONAL COMPLEX SUBUNIT CAF120-RELATED"/>
    <property type="match status" value="1"/>
</dbReference>
<evidence type="ECO:0000313" key="8">
    <source>
        <dbReference type="Proteomes" id="UP000583929"/>
    </source>
</evidence>
<accession>A0A7J6E3S1</accession>
<dbReference type="PROSITE" id="PS00107">
    <property type="entry name" value="PROTEIN_KINASE_ATP"/>
    <property type="match status" value="2"/>
</dbReference>
<dbReference type="PROSITE" id="PS00108">
    <property type="entry name" value="PROTEIN_KINASE_ST"/>
    <property type="match status" value="2"/>
</dbReference>
<dbReference type="PROSITE" id="PS50011">
    <property type="entry name" value="PROTEIN_KINASE_DOM"/>
    <property type="match status" value="2"/>
</dbReference>
<dbReference type="GO" id="GO:0004672">
    <property type="term" value="F:protein kinase activity"/>
    <property type="evidence" value="ECO:0007669"/>
    <property type="project" value="InterPro"/>
</dbReference>
<dbReference type="AlphaFoldDB" id="A0A7J6E3S1"/>
<dbReference type="SUPFAM" id="SSF56112">
    <property type="entry name" value="Protein kinase-like (PK-like)"/>
    <property type="match status" value="2"/>
</dbReference>
<feature type="domain" description="Protein kinase" evidence="6">
    <location>
        <begin position="413"/>
        <end position="670"/>
    </location>
</feature>
<evidence type="ECO:0000256" key="5">
    <source>
        <dbReference type="PROSITE-ProRule" id="PRU10141"/>
    </source>
</evidence>
<feature type="binding site" evidence="5">
    <location>
        <position position="26"/>
    </location>
    <ligand>
        <name>ATP</name>
        <dbReference type="ChEBI" id="CHEBI:30616"/>
    </ligand>
</feature>
<gene>
    <name evidence="7" type="ORF">G4B88_031066</name>
</gene>
<keyword evidence="8" id="KW-1185">Reference proteome</keyword>
<protein>
    <recommendedName>
        <fullName evidence="6">Protein kinase domain-containing protein</fullName>
    </recommendedName>
</protein>
<dbReference type="InterPro" id="IPR052751">
    <property type="entry name" value="Plant_MAPKKK"/>
</dbReference>
<reference evidence="7 8" key="1">
    <citation type="journal article" date="2020" name="bioRxiv">
        <title>Sequence and annotation of 42 cannabis genomes reveals extensive copy number variation in cannabinoid synthesis and pathogen resistance genes.</title>
        <authorList>
            <person name="Mckernan K.J."/>
            <person name="Helbert Y."/>
            <person name="Kane L.T."/>
            <person name="Ebling H."/>
            <person name="Zhang L."/>
            <person name="Liu B."/>
            <person name="Eaton Z."/>
            <person name="Mclaughlin S."/>
            <person name="Kingan S."/>
            <person name="Baybayan P."/>
            <person name="Concepcion G."/>
            <person name="Jordan M."/>
            <person name="Riva A."/>
            <person name="Barbazuk W."/>
            <person name="Harkins T."/>
        </authorList>
    </citation>
    <scope>NUCLEOTIDE SEQUENCE [LARGE SCALE GENOMIC DNA]</scope>
    <source>
        <strain evidence="8">cv. Jamaican Lion 4</strain>
        <tissue evidence="7">Leaf</tissue>
    </source>
</reference>
<feature type="non-terminal residue" evidence="7">
    <location>
        <position position="832"/>
    </location>
</feature>
<dbReference type="PANTHER" id="PTHR48011:SF76">
    <property type="entry name" value="MITOGEN-ACTIVATED PROTEIN KINASE KINASE KINASE 15"/>
    <property type="match status" value="1"/>
</dbReference>
<dbReference type="InterPro" id="IPR011009">
    <property type="entry name" value="Kinase-like_dom_sf"/>
</dbReference>
<dbReference type="CDD" id="cd06606">
    <property type="entry name" value="STKc_MAPKKK"/>
    <property type="match status" value="2"/>
</dbReference>